<dbReference type="Gene3D" id="3.30.360.10">
    <property type="entry name" value="Dihydrodipicolinate Reductase, domain 2"/>
    <property type="match status" value="1"/>
</dbReference>
<evidence type="ECO:0000256" key="1">
    <source>
        <dbReference type="ARBA" id="ARBA00023002"/>
    </source>
</evidence>
<dbReference type="Pfam" id="PF22725">
    <property type="entry name" value="GFO_IDH_MocA_C3"/>
    <property type="match status" value="1"/>
</dbReference>
<dbReference type="PANTHER" id="PTHR43818">
    <property type="entry name" value="BCDNA.GH03377"/>
    <property type="match status" value="1"/>
</dbReference>
<gene>
    <name evidence="5" type="ORF">J2W55_004049</name>
</gene>
<dbReference type="Gene3D" id="3.40.50.720">
    <property type="entry name" value="NAD(P)-binding Rossmann-like Domain"/>
    <property type="match status" value="1"/>
</dbReference>
<evidence type="ECO:0000259" key="4">
    <source>
        <dbReference type="Pfam" id="PF22725"/>
    </source>
</evidence>
<sequence>MNSRRDFLQKIGVSALALHLAPLVGWANNTTNNEKTYDGKVLRVAIMGLGSYGTRVAEAMQSCTKAKLVGVISGTPSKVKAWQSKYGIPEKNCYNYENFDNIKNNPDIDAVYVITPNGLHHDQVIRIAKAGKHAISEKPMSVNAQQGQEMVDACKKAGVKLLVGYRMHFEPKTLEVIRMRQAGEFGKIMFFQGQCGFTIGDPTQWRLNKQLAGGGAIMDIGIYAINGSRYMTGEEPIWVTAQETKTDHEKFKEGVDETIQFQFGFPSGAVASCLSTYNMNNLDRFFLDGGKGFAELQPSTGYGPIQGRTHKGELTQPITTHQTVQMDEMAGIIFENKKPIVPVDGEEAVKDLKIIDAIYLAVKTGKKVDIKLS</sequence>
<dbReference type="InterPro" id="IPR050463">
    <property type="entry name" value="Gfo/Idh/MocA_oxidrdct_glycsds"/>
</dbReference>
<feature type="signal peptide" evidence="2">
    <location>
        <begin position="1"/>
        <end position="27"/>
    </location>
</feature>
<dbReference type="InterPro" id="IPR055170">
    <property type="entry name" value="GFO_IDH_MocA-like_dom"/>
</dbReference>
<feature type="domain" description="Gfo/Idh/MocA-like oxidoreductase N-terminal" evidence="3">
    <location>
        <begin position="42"/>
        <end position="165"/>
    </location>
</feature>
<dbReference type="SUPFAM" id="SSF51735">
    <property type="entry name" value="NAD(P)-binding Rossmann-fold domains"/>
    <property type="match status" value="1"/>
</dbReference>
<name>A0ABU1TFV7_9SPHI</name>
<dbReference type="InterPro" id="IPR036291">
    <property type="entry name" value="NAD(P)-bd_dom_sf"/>
</dbReference>
<feature type="domain" description="GFO/IDH/MocA-like oxidoreductase" evidence="4">
    <location>
        <begin position="175"/>
        <end position="293"/>
    </location>
</feature>
<dbReference type="InterPro" id="IPR008354">
    <property type="entry name" value="Glc-Fru_OxRdtase_bac"/>
</dbReference>
<dbReference type="InterPro" id="IPR000683">
    <property type="entry name" value="Gfo/Idh/MocA-like_OxRdtase_N"/>
</dbReference>
<keyword evidence="2" id="KW-0732">Signal</keyword>
<dbReference type="InterPro" id="IPR006311">
    <property type="entry name" value="TAT_signal"/>
</dbReference>
<keyword evidence="1" id="KW-0560">Oxidoreductase</keyword>
<dbReference type="PANTHER" id="PTHR43818:SF11">
    <property type="entry name" value="BCDNA.GH03377"/>
    <property type="match status" value="1"/>
</dbReference>
<organism evidence="5 6">
    <name type="scientific">Mucilaginibacter pocheonensis</name>
    <dbReference type="NCBI Taxonomy" id="398050"/>
    <lineage>
        <taxon>Bacteria</taxon>
        <taxon>Pseudomonadati</taxon>
        <taxon>Bacteroidota</taxon>
        <taxon>Sphingobacteriia</taxon>
        <taxon>Sphingobacteriales</taxon>
        <taxon>Sphingobacteriaceae</taxon>
        <taxon>Mucilaginibacter</taxon>
    </lineage>
</organism>
<dbReference type="Proteomes" id="UP001247620">
    <property type="component" value="Unassembled WGS sequence"/>
</dbReference>
<comment type="caution">
    <text evidence="5">The sequence shown here is derived from an EMBL/GenBank/DDBJ whole genome shotgun (WGS) entry which is preliminary data.</text>
</comment>
<protein>
    <submittedName>
        <fullName evidence="5">Dehydrogenase</fullName>
    </submittedName>
</protein>
<dbReference type="Pfam" id="PF01408">
    <property type="entry name" value="GFO_IDH_MocA"/>
    <property type="match status" value="1"/>
</dbReference>
<dbReference type="RefSeq" id="WP_310099799.1">
    <property type="nucleotide sequence ID" value="NZ_JAVDUU010000004.1"/>
</dbReference>
<evidence type="ECO:0000313" key="6">
    <source>
        <dbReference type="Proteomes" id="UP001247620"/>
    </source>
</evidence>
<dbReference type="PROSITE" id="PS51318">
    <property type="entry name" value="TAT"/>
    <property type="match status" value="1"/>
</dbReference>
<accession>A0ABU1TFV7</accession>
<evidence type="ECO:0000259" key="3">
    <source>
        <dbReference type="Pfam" id="PF01408"/>
    </source>
</evidence>
<dbReference type="SUPFAM" id="SSF55347">
    <property type="entry name" value="Glyceraldehyde-3-phosphate dehydrogenase-like, C-terminal domain"/>
    <property type="match status" value="1"/>
</dbReference>
<keyword evidence="6" id="KW-1185">Reference proteome</keyword>
<dbReference type="EMBL" id="JAVDUU010000004">
    <property type="protein sequence ID" value="MDR6944189.1"/>
    <property type="molecule type" value="Genomic_DNA"/>
</dbReference>
<proteinExistence type="predicted"/>
<reference evidence="5 6" key="1">
    <citation type="submission" date="2023-07" db="EMBL/GenBank/DDBJ databases">
        <title>Sorghum-associated microbial communities from plants grown in Nebraska, USA.</title>
        <authorList>
            <person name="Schachtman D."/>
        </authorList>
    </citation>
    <scope>NUCLEOTIDE SEQUENCE [LARGE SCALE GENOMIC DNA]</scope>
    <source>
        <strain evidence="5 6">3262</strain>
    </source>
</reference>
<evidence type="ECO:0000313" key="5">
    <source>
        <dbReference type="EMBL" id="MDR6944189.1"/>
    </source>
</evidence>
<evidence type="ECO:0000256" key="2">
    <source>
        <dbReference type="SAM" id="SignalP"/>
    </source>
</evidence>
<feature type="chain" id="PRO_5045410247" evidence="2">
    <location>
        <begin position="28"/>
        <end position="373"/>
    </location>
</feature>
<dbReference type="PRINTS" id="PR01775">
    <property type="entry name" value="GLFROXRDTASE"/>
</dbReference>